<comment type="caution">
    <text evidence="2">The sequence shown here is derived from an EMBL/GenBank/DDBJ whole genome shotgun (WGS) entry which is preliminary data.</text>
</comment>
<feature type="region of interest" description="Disordered" evidence="1">
    <location>
        <begin position="892"/>
        <end position="940"/>
    </location>
</feature>
<evidence type="ECO:0000256" key="1">
    <source>
        <dbReference type="SAM" id="MobiDB-lite"/>
    </source>
</evidence>
<feature type="compositionally biased region" description="Polar residues" evidence="1">
    <location>
        <begin position="729"/>
        <end position="741"/>
    </location>
</feature>
<evidence type="ECO:0000313" key="2">
    <source>
        <dbReference type="EMBL" id="TFY65448.1"/>
    </source>
</evidence>
<protein>
    <submittedName>
        <fullName evidence="2">Uncharacterized protein</fullName>
    </submittedName>
</protein>
<feature type="compositionally biased region" description="Basic and acidic residues" evidence="1">
    <location>
        <begin position="177"/>
        <end position="204"/>
    </location>
</feature>
<sequence>MNTIALRALNRAQLQQLARTHGIKANLKNESIIQLLLKRFADGVAEQSNNAPTPPADAQNTETREPTTKDGVPTDLTPRRPRSLTSAAPAQPASHSGGGDLRTPLRQDESEARRDDEADAHPSNPSAAAQVSSPKSQQRPNPSSGPLAPKDQSVNTTAPANVGIGGLAARQSQGRVQKAEEYRRRRSALEQQRDGMEEEAKRAAARLQRREAYKLGHTSRRPSPEGFLEEHDVIYAVRLMRKTHGNIEHEWDALETMQQKAKGIIDSARKLTQTAMISRAGTERYLNYFSYYHPVARKWPLKEVWGEDPMAVTFRYQEDGMREENGETGTLPIRVPKRKATDVPTRRIHVRDAATIRRERREKLNALVTDKRRGEIFEQLREDWDPDYMNRWLWRRPEDPNAPYCGQPRKRRRINGPDKQRATKPASNKDEKVANEASAANRGKGKAVERAVGMGDTTATSDDDTNTQDCQTEADNDPTKPCPHFFFDKTGVDVGPFSGQSGMELLKELNHTNGSRLTRCDLPLAYLPFNEDYKGDEPISTWAIGYLLPDGRVIPFYPLWTADSRVPVISPNFGQFPPTTTSVQAFPVGFDASSNIASPRYGDFANTDHPTLRNSDTCITKQFLIPCNPFQARYLRHLCGFMATEYPGLKWWQVYLAHEAGLLQLIAKHTLPSGQTCQPMMANNGSAPPANPGRAYASHSGGDGHGGLPPSPTPARNRSALSDFATARSGPSSPTPATQIPLQPGLGEAKADNQHELPMLRARLSMYSENPTFDVVWRRAVFKADDPCQYSALRGDEHIVNWVSYRGHENNPPAIGPFPGPVAKVPFDVVDSRLAAPAAPAAVQVDDAMQVDDTDESNDEPISGVAARVINADRSYDRDSVAEAQRYLNASKRVSARDNTNSPVSRAGQYSTPEHPFEVPTASSPLPPSDPFPQDNTDSLAEGAGMEVFTRLSALQDPMLRQAGSPVRGPTDLVTDLGLVVDAPGVDAWVTRATFSPIPEASEDEDMIAEQSIESMLITKKSHRQSLLLGDLPVRVVVLCLLALY</sequence>
<organism evidence="2 3">
    <name type="scientific">Rhodofomes roseus</name>
    <dbReference type="NCBI Taxonomy" id="34475"/>
    <lineage>
        <taxon>Eukaryota</taxon>
        <taxon>Fungi</taxon>
        <taxon>Dikarya</taxon>
        <taxon>Basidiomycota</taxon>
        <taxon>Agaricomycotina</taxon>
        <taxon>Agaricomycetes</taxon>
        <taxon>Polyporales</taxon>
        <taxon>Rhodofomes</taxon>
    </lineage>
</organism>
<feature type="compositionally biased region" description="Basic and acidic residues" evidence="1">
    <location>
        <begin position="415"/>
        <end position="434"/>
    </location>
</feature>
<feature type="compositionally biased region" description="Polar residues" evidence="1">
    <location>
        <begin position="897"/>
        <end position="912"/>
    </location>
</feature>
<reference evidence="2 3" key="1">
    <citation type="submission" date="2019-01" db="EMBL/GenBank/DDBJ databases">
        <title>Genome sequencing of the rare red list fungi Fomitopsis rosea.</title>
        <authorList>
            <person name="Buettner E."/>
            <person name="Kellner H."/>
        </authorList>
    </citation>
    <scope>NUCLEOTIDE SEQUENCE [LARGE SCALE GENOMIC DNA]</scope>
    <source>
        <strain evidence="2 3">DSM 105464</strain>
    </source>
</reference>
<dbReference type="EMBL" id="SEKV01000069">
    <property type="protein sequence ID" value="TFY65448.1"/>
    <property type="molecule type" value="Genomic_DNA"/>
</dbReference>
<name>A0A4Y9YUS4_9APHY</name>
<feature type="region of interest" description="Disordered" evidence="1">
    <location>
        <begin position="46"/>
        <end position="204"/>
    </location>
</feature>
<feature type="compositionally biased region" description="Basic and acidic residues" evidence="1">
    <location>
        <begin position="103"/>
        <end position="120"/>
    </location>
</feature>
<accession>A0A4Y9YUS4</accession>
<proteinExistence type="predicted"/>
<feature type="compositionally biased region" description="Acidic residues" evidence="1">
    <location>
        <begin position="461"/>
        <end position="476"/>
    </location>
</feature>
<evidence type="ECO:0000313" key="3">
    <source>
        <dbReference type="Proteomes" id="UP000298390"/>
    </source>
</evidence>
<feature type="region of interest" description="Disordered" evidence="1">
    <location>
        <begin position="395"/>
        <end position="481"/>
    </location>
</feature>
<dbReference type="AlphaFoldDB" id="A0A4Y9YUS4"/>
<dbReference type="Proteomes" id="UP000298390">
    <property type="component" value="Unassembled WGS sequence"/>
</dbReference>
<feature type="region of interest" description="Disordered" evidence="1">
    <location>
        <begin position="677"/>
        <end position="746"/>
    </location>
</feature>
<gene>
    <name evidence="2" type="ORF">EVJ58_g1975</name>
</gene>
<feature type="compositionally biased region" description="Polar residues" evidence="1">
    <location>
        <begin position="123"/>
        <end position="144"/>
    </location>
</feature>
<dbReference type="STRING" id="34475.A0A4Y9YUS4"/>
<feature type="compositionally biased region" description="Polar residues" evidence="1">
    <location>
        <begin position="677"/>
        <end position="686"/>
    </location>
</feature>